<feature type="binding site" evidence="5">
    <location>
        <position position="187"/>
    </location>
    <ligand>
        <name>pyridoxal 5'-phosphate</name>
        <dbReference type="ChEBI" id="CHEBI:597326"/>
    </ligand>
</feature>
<dbReference type="PANTHER" id="PTHR13693:SF100">
    <property type="entry name" value="8-AMINO-7-OXONONANOATE SYNTHASE"/>
    <property type="match status" value="1"/>
</dbReference>
<feature type="binding site" evidence="5">
    <location>
        <position position="243"/>
    </location>
    <ligand>
        <name>pyridoxal 5'-phosphate</name>
        <dbReference type="ChEBI" id="CHEBI:597326"/>
    </ligand>
</feature>
<organism evidence="7 8">
    <name type="scientific">Limnohabitans lacus</name>
    <dbReference type="NCBI Taxonomy" id="3045173"/>
    <lineage>
        <taxon>Bacteria</taxon>
        <taxon>Pseudomonadati</taxon>
        <taxon>Pseudomonadota</taxon>
        <taxon>Betaproteobacteria</taxon>
        <taxon>Burkholderiales</taxon>
        <taxon>Comamonadaceae</taxon>
        <taxon>Limnohabitans</taxon>
    </lineage>
</organism>
<comment type="similarity">
    <text evidence="5">Belongs to the class-II pyridoxal-phosphate-dependent aminotransferase family. BioF subfamily.</text>
</comment>
<evidence type="ECO:0000313" key="8">
    <source>
        <dbReference type="Proteomes" id="UP001431902"/>
    </source>
</evidence>
<dbReference type="InterPro" id="IPR015424">
    <property type="entry name" value="PyrdxlP-dep_Trfase"/>
</dbReference>
<feature type="binding site" evidence="5">
    <location>
        <position position="369"/>
    </location>
    <ligand>
        <name>substrate</name>
    </ligand>
</feature>
<feature type="binding site" evidence="5">
    <location>
        <position position="141"/>
    </location>
    <ligand>
        <name>substrate</name>
    </ligand>
</feature>
<dbReference type="InterPro" id="IPR050087">
    <property type="entry name" value="AON_synthase_class-II"/>
</dbReference>
<keyword evidence="8" id="KW-1185">Reference proteome</keyword>
<gene>
    <name evidence="5" type="primary">bioF</name>
    <name evidence="7" type="ORF">QLQ16_12395</name>
</gene>
<keyword evidence="7" id="KW-0012">Acyltransferase</keyword>
<feature type="binding site" evidence="5">
    <location>
        <position position="20"/>
    </location>
    <ligand>
        <name>substrate</name>
    </ligand>
</feature>
<dbReference type="InterPro" id="IPR004839">
    <property type="entry name" value="Aminotransferase_I/II_large"/>
</dbReference>
<keyword evidence="3 5" id="KW-0093">Biotin biosynthesis</keyword>
<comment type="subunit">
    <text evidence="5">Homodimer.</text>
</comment>
<sequence length="407" mass="43781">MLHEHLTQKLDAIAQQHLTRVLRTAESPTSPHQIVRSTNGVGQQRLMFCSNDYLGLASHPRIAEALAEGAQIWAGGSGASHLISGHTLAHERLEDRLSSWFAPHIPQARVLSFSTGYMANLAVTSALGDSEAEFFSDELNHASLIDGMRLAKAPVQRYGHANVAELRKLLASSTAKIKLIVSDTIFSMDGDMGPLPELLQLAQEHDAWLVLDDAHGFGVLGERGRGALEHFDLSSERIILVGTLGKAAGLSGAFVAAHERVIAYLMQAARTYIFTTASLPAVCHALLASLDLLEGEVGQQRRRHLLALQRQLRKGLGDLLDRNAHLGWQLAPSSTPVQPLIVGSNDATMVLSSALEAAGLRVPGIRPPTVPVGQARLRITLCATHTASDIDRLLDAVEAAVQRMEGA</sequence>
<evidence type="ECO:0000256" key="4">
    <source>
        <dbReference type="ARBA" id="ARBA00022898"/>
    </source>
</evidence>
<evidence type="ECO:0000259" key="6">
    <source>
        <dbReference type="Pfam" id="PF00155"/>
    </source>
</evidence>
<feature type="binding site" evidence="5">
    <location>
        <position position="215"/>
    </location>
    <ligand>
        <name>pyridoxal 5'-phosphate</name>
        <dbReference type="ChEBI" id="CHEBI:597326"/>
    </ligand>
</feature>
<dbReference type="CDD" id="cd06454">
    <property type="entry name" value="KBL_like"/>
    <property type="match status" value="1"/>
</dbReference>
<dbReference type="InterPro" id="IPR022834">
    <property type="entry name" value="AONS_Proteobacteria"/>
</dbReference>
<comment type="cofactor">
    <cofactor evidence="1 5">
        <name>pyridoxal 5'-phosphate</name>
        <dbReference type="ChEBI" id="CHEBI:597326"/>
    </cofactor>
</comment>
<dbReference type="EMBL" id="JASGBH010000009">
    <property type="protein sequence ID" value="MDI9234631.1"/>
    <property type="molecule type" value="Genomic_DNA"/>
</dbReference>
<comment type="pathway">
    <text evidence="5">Cofactor biosynthesis; biotin biosynthesis.</text>
</comment>
<dbReference type="InterPro" id="IPR015422">
    <property type="entry name" value="PyrdxlP-dep_Trfase_small"/>
</dbReference>
<keyword evidence="2 5" id="KW-0808">Transferase</keyword>
<dbReference type="RefSeq" id="WP_283224978.1">
    <property type="nucleotide sequence ID" value="NZ_JASGBH010000009.1"/>
</dbReference>
<evidence type="ECO:0000256" key="5">
    <source>
        <dbReference type="HAMAP-Rule" id="MF_01693"/>
    </source>
</evidence>
<dbReference type="EC" id="2.3.1.47" evidence="5"/>
<comment type="caution">
    <text evidence="7">The sequence shown here is derived from an EMBL/GenBank/DDBJ whole genome shotgun (WGS) entry which is preliminary data.</text>
</comment>
<accession>A0ABT6X978</accession>
<dbReference type="Pfam" id="PF00155">
    <property type="entry name" value="Aminotran_1_2"/>
    <property type="match status" value="1"/>
</dbReference>
<dbReference type="PANTHER" id="PTHR13693">
    <property type="entry name" value="CLASS II AMINOTRANSFERASE/8-AMINO-7-OXONONANOATE SYNTHASE"/>
    <property type="match status" value="1"/>
</dbReference>
<feature type="domain" description="Aminotransferase class I/classII large" evidence="6">
    <location>
        <begin position="47"/>
        <end position="397"/>
    </location>
</feature>
<reference evidence="7" key="1">
    <citation type="submission" date="2023-05" db="EMBL/GenBank/DDBJ databases">
        <title>Limnohabitans sp. strain HM2-2 Genome sequencing and assembly.</title>
        <authorList>
            <person name="Jung Y."/>
        </authorList>
    </citation>
    <scope>NUCLEOTIDE SEQUENCE</scope>
    <source>
        <strain evidence="7">HM2-2</strain>
    </source>
</reference>
<keyword evidence="4 5" id="KW-0663">Pyridoxal phosphate</keyword>
<evidence type="ECO:0000256" key="2">
    <source>
        <dbReference type="ARBA" id="ARBA00022679"/>
    </source>
</evidence>
<comment type="catalytic activity">
    <reaction evidence="5">
        <text>6-carboxyhexanoyl-[ACP] + L-alanine + H(+) = (8S)-8-amino-7-oxononanoate + holo-[ACP] + CO2</text>
        <dbReference type="Rhea" id="RHEA:42288"/>
        <dbReference type="Rhea" id="RHEA-COMP:9685"/>
        <dbReference type="Rhea" id="RHEA-COMP:9955"/>
        <dbReference type="ChEBI" id="CHEBI:15378"/>
        <dbReference type="ChEBI" id="CHEBI:16526"/>
        <dbReference type="ChEBI" id="CHEBI:57972"/>
        <dbReference type="ChEBI" id="CHEBI:64479"/>
        <dbReference type="ChEBI" id="CHEBI:78846"/>
        <dbReference type="ChEBI" id="CHEBI:149468"/>
        <dbReference type="EC" id="2.3.1.47"/>
    </reaction>
</comment>
<comment type="function">
    <text evidence="5">Catalyzes the decarboxylative condensation of pimeloyl-[acyl-carrier protein] and L-alanine to produce 8-amino-7-oxononanoate (AON), [acyl-carrier protein], and carbon dioxide.</text>
</comment>
<protein>
    <recommendedName>
        <fullName evidence="5">8-amino-7-oxononanoate synthase</fullName>
        <shortName evidence="5">AONS</shortName>
        <ecNumber evidence="5">2.3.1.47</ecNumber>
    </recommendedName>
    <alternativeName>
        <fullName evidence="5">7-keto-8-amino-pelargonic acid synthase</fullName>
        <shortName evidence="5">7-KAP synthase</shortName>
        <shortName evidence="5">KAPA synthase</shortName>
    </alternativeName>
    <alternativeName>
        <fullName evidence="5">8-amino-7-ketopelargonate synthase</fullName>
    </alternativeName>
</protein>
<dbReference type="GO" id="GO:0008710">
    <property type="term" value="F:8-amino-7-oxononanoate synthase activity"/>
    <property type="evidence" value="ECO:0007669"/>
    <property type="project" value="UniProtKB-EC"/>
</dbReference>
<evidence type="ECO:0000313" key="7">
    <source>
        <dbReference type="EMBL" id="MDI9234631.1"/>
    </source>
</evidence>
<name>A0ABT6X978_9BURK</name>
<dbReference type="InterPro" id="IPR015421">
    <property type="entry name" value="PyrdxlP-dep_Trfase_major"/>
</dbReference>
<dbReference type="HAMAP" id="MF_01693">
    <property type="entry name" value="BioF_aminotrans_2"/>
    <property type="match status" value="1"/>
</dbReference>
<dbReference type="Gene3D" id="3.90.1150.10">
    <property type="entry name" value="Aspartate Aminotransferase, domain 1"/>
    <property type="match status" value="1"/>
</dbReference>
<dbReference type="Gene3D" id="3.40.640.10">
    <property type="entry name" value="Type I PLP-dependent aspartate aminotransferase-like (Major domain)"/>
    <property type="match status" value="1"/>
</dbReference>
<dbReference type="SUPFAM" id="SSF53383">
    <property type="entry name" value="PLP-dependent transferases"/>
    <property type="match status" value="1"/>
</dbReference>
<feature type="modified residue" description="N6-(pyridoxal phosphate)lysine" evidence="5">
    <location>
        <position position="246"/>
    </location>
</feature>
<proteinExistence type="inferred from homology"/>
<evidence type="ECO:0000256" key="3">
    <source>
        <dbReference type="ARBA" id="ARBA00022756"/>
    </source>
</evidence>
<feature type="binding site" evidence="5">
    <location>
        <begin position="116"/>
        <end position="117"/>
    </location>
    <ligand>
        <name>pyridoxal 5'-phosphate</name>
        <dbReference type="ChEBI" id="CHEBI:597326"/>
    </ligand>
</feature>
<dbReference type="Proteomes" id="UP001431902">
    <property type="component" value="Unassembled WGS sequence"/>
</dbReference>
<evidence type="ECO:0000256" key="1">
    <source>
        <dbReference type="ARBA" id="ARBA00001933"/>
    </source>
</evidence>